<accession>A0A221ST40</accession>
<dbReference type="AlphaFoldDB" id="A0A221ST40"/>
<protein>
    <recommendedName>
        <fullName evidence="3">Intracellular proteinase inhibitor BsuPI domain-containing protein</fullName>
    </recommendedName>
</protein>
<dbReference type="EMBL" id="CP021081">
    <property type="protein sequence ID" value="ASN79803.1"/>
    <property type="molecule type" value="Genomic_DNA"/>
</dbReference>
<reference evidence="1 2" key="1">
    <citation type="submission" date="2017-05" db="EMBL/GenBank/DDBJ databases">
        <title>The complete genome sequence of Deinococcus ficus isolated from the rhizosphere of the Ficus religiosa L. in Taiwan.</title>
        <authorList>
            <person name="Wu K.-M."/>
            <person name="Liao T.-L."/>
            <person name="Liu Y.-M."/>
            <person name="Young C.-C."/>
            <person name="Tsai S.-F."/>
        </authorList>
    </citation>
    <scope>NUCLEOTIDE SEQUENCE [LARGE SCALE GENOMIC DNA]</scope>
    <source>
        <strain evidence="1 2">CC-FR2-10</strain>
    </source>
</reference>
<dbReference type="KEGG" id="dfc:DFI_01165"/>
<keyword evidence="2" id="KW-1185">Reference proteome</keyword>
<name>A0A221ST40_9DEIO</name>
<sequence>MPAKSLIPAVLVLGTLLAYPTPVPLGTATARTIQGNSVFQLKAFLRVRGPVRQLSEANTLLVLANAGAAPIPITLGCMTVRYRVFEAGTPNEVTHYDARLACAGGDREFFLQPGRALNATSLSLLPDVAGLPAGNYRLEASLRAYGQTGPFLAETVFVKAP</sequence>
<organism evidence="1 2">
    <name type="scientific">Deinococcus ficus</name>
    <dbReference type="NCBI Taxonomy" id="317577"/>
    <lineage>
        <taxon>Bacteria</taxon>
        <taxon>Thermotogati</taxon>
        <taxon>Deinococcota</taxon>
        <taxon>Deinococci</taxon>
        <taxon>Deinococcales</taxon>
        <taxon>Deinococcaceae</taxon>
        <taxon>Deinococcus</taxon>
    </lineage>
</organism>
<dbReference type="RefSeq" id="WP_027463576.1">
    <property type="nucleotide sequence ID" value="NZ_CP021081.1"/>
</dbReference>
<evidence type="ECO:0000313" key="2">
    <source>
        <dbReference type="Proteomes" id="UP000259030"/>
    </source>
</evidence>
<dbReference type="Proteomes" id="UP000259030">
    <property type="component" value="Chromosome"/>
</dbReference>
<evidence type="ECO:0008006" key="3">
    <source>
        <dbReference type="Google" id="ProtNLM"/>
    </source>
</evidence>
<gene>
    <name evidence="1" type="ORF">DFI_01165</name>
</gene>
<evidence type="ECO:0000313" key="1">
    <source>
        <dbReference type="EMBL" id="ASN79803.1"/>
    </source>
</evidence>
<proteinExistence type="predicted"/>